<keyword evidence="4" id="KW-0032">Aminotransferase</keyword>
<gene>
    <name evidence="4" type="ORF">DWX94_02520</name>
</gene>
<keyword evidence="3" id="KW-0663">Pyridoxal phosphate</keyword>
<dbReference type="GO" id="GO:0005829">
    <property type="term" value="C:cytosol"/>
    <property type="evidence" value="ECO:0007669"/>
    <property type="project" value="TreeGrafter"/>
</dbReference>
<reference evidence="4 5" key="1">
    <citation type="submission" date="2018-08" db="EMBL/GenBank/DDBJ databases">
        <title>A genome reference for cultivated species of the human gut microbiota.</title>
        <authorList>
            <person name="Zou Y."/>
            <person name="Xue W."/>
            <person name="Luo G."/>
        </authorList>
    </citation>
    <scope>NUCLEOTIDE SEQUENCE [LARGE SCALE GENOMIC DNA]</scope>
    <source>
        <strain evidence="4 5">AF22-21</strain>
    </source>
</reference>
<dbReference type="OrthoDB" id="9805628at2"/>
<comment type="cofactor">
    <cofactor evidence="1">
        <name>pyridoxal 5'-phosphate</name>
        <dbReference type="ChEBI" id="CHEBI:597326"/>
    </cofactor>
</comment>
<dbReference type="EMBL" id="QRVK01000003">
    <property type="protein sequence ID" value="RGS43954.1"/>
    <property type="molecule type" value="Genomic_DNA"/>
</dbReference>
<evidence type="ECO:0000256" key="2">
    <source>
        <dbReference type="ARBA" id="ARBA00009320"/>
    </source>
</evidence>
<keyword evidence="4" id="KW-0808">Transferase</keyword>
<dbReference type="GO" id="GO:0008483">
    <property type="term" value="F:transaminase activity"/>
    <property type="evidence" value="ECO:0007669"/>
    <property type="project" value="UniProtKB-KW"/>
</dbReference>
<dbReference type="InterPro" id="IPR050571">
    <property type="entry name" value="Class-IV_PLP-Dep_Aminotrnsfr"/>
</dbReference>
<evidence type="ECO:0000256" key="1">
    <source>
        <dbReference type="ARBA" id="ARBA00001933"/>
    </source>
</evidence>
<comment type="caution">
    <text evidence="4">The sequence shown here is derived from an EMBL/GenBank/DDBJ whole genome shotgun (WGS) entry which is preliminary data.</text>
</comment>
<dbReference type="Gene3D" id="3.30.470.10">
    <property type="match status" value="1"/>
</dbReference>
<dbReference type="InterPro" id="IPR036038">
    <property type="entry name" value="Aminotransferase-like"/>
</dbReference>
<dbReference type="FunFam" id="3.20.10.10:FF:000002">
    <property type="entry name" value="D-alanine aminotransferase"/>
    <property type="match status" value="1"/>
</dbReference>
<protein>
    <submittedName>
        <fullName evidence="4">Branched-chain amino acid aminotransferase</fullName>
    </submittedName>
</protein>
<evidence type="ECO:0000313" key="4">
    <source>
        <dbReference type="EMBL" id="RGS43954.1"/>
    </source>
</evidence>
<dbReference type="GO" id="GO:0046394">
    <property type="term" value="P:carboxylic acid biosynthetic process"/>
    <property type="evidence" value="ECO:0007669"/>
    <property type="project" value="UniProtKB-ARBA"/>
</dbReference>
<dbReference type="InterPro" id="IPR043131">
    <property type="entry name" value="BCAT-like_N"/>
</dbReference>
<dbReference type="Pfam" id="PF01063">
    <property type="entry name" value="Aminotran_4"/>
    <property type="match status" value="1"/>
</dbReference>
<evidence type="ECO:0000256" key="3">
    <source>
        <dbReference type="ARBA" id="ARBA00022898"/>
    </source>
</evidence>
<dbReference type="SUPFAM" id="SSF56752">
    <property type="entry name" value="D-aminoacid aminotransferase-like PLP-dependent enzymes"/>
    <property type="match status" value="1"/>
</dbReference>
<dbReference type="Proteomes" id="UP000283295">
    <property type="component" value="Unassembled WGS sequence"/>
</dbReference>
<dbReference type="PANTHER" id="PTHR42743:SF11">
    <property type="entry name" value="AMINODEOXYCHORISMATE LYASE"/>
    <property type="match status" value="1"/>
</dbReference>
<sequence length="257" mass="29733">MNVKMDDCFQFGLGAFETISVVDGRPIFLDRHLRRLEDAARFLDLGMPAERGIDRMTVLEYLRKWMSEHDYRDRSGHMRRCALKIMLTQENVVFSMRDNPYTPDIYERGFAMDISNVRRNETSPFVYHKTMNYGDCILEKRRSGKAGMDERIFLNTKGQICEGTVSNIFFVRDGRIYTPAIDSGLLPGTVRGYICESEAVTQTVIFPDELSSYQECFVTNSLMGVMPVKLLGNINFEERSVTARMMRKYHDFLASCR</sequence>
<dbReference type="InterPro" id="IPR001544">
    <property type="entry name" value="Aminotrans_IV"/>
</dbReference>
<dbReference type="InterPro" id="IPR043132">
    <property type="entry name" value="BCAT-like_C"/>
</dbReference>
<dbReference type="AlphaFoldDB" id="A0A412IV27"/>
<organism evidence="4 5">
    <name type="scientific">Coprococcus eutactus</name>
    <dbReference type="NCBI Taxonomy" id="33043"/>
    <lineage>
        <taxon>Bacteria</taxon>
        <taxon>Bacillati</taxon>
        <taxon>Bacillota</taxon>
        <taxon>Clostridia</taxon>
        <taxon>Lachnospirales</taxon>
        <taxon>Lachnospiraceae</taxon>
        <taxon>Coprococcus</taxon>
    </lineage>
</organism>
<dbReference type="GO" id="GO:0008652">
    <property type="term" value="P:amino acid biosynthetic process"/>
    <property type="evidence" value="ECO:0007669"/>
    <property type="project" value="UniProtKB-ARBA"/>
</dbReference>
<evidence type="ECO:0000313" key="5">
    <source>
        <dbReference type="Proteomes" id="UP000283295"/>
    </source>
</evidence>
<dbReference type="Gene3D" id="3.20.10.10">
    <property type="entry name" value="D-amino Acid Aminotransferase, subunit A, domain 2"/>
    <property type="match status" value="1"/>
</dbReference>
<accession>A0A412IV27</accession>
<dbReference type="PANTHER" id="PTHR42743">
    <property type="entry name" value="AMINO-ACID AMINOTRANSFERASE"/>
    <property type="match status" value="1"/>
</dbReference>
<name>A0A412IV27_9FIRM</name>
<proteinExistence type="inferred from homology"/>
<comment type="similarity">
    <text evidence="2">Belongs to the class-IV pyridoxal-phosphate-dependent aminotransferase family.</text>
</comment>